<dbReference type="AlphaFoldDB" id="A0A1L9UHI7"/>
<sequence length="416" mass="47542">MTTKPSYAPFIPRRGVSRRIGLRRCLLRGLLICVLIWTTVDVLYIHHLVSSSSYRNNDITRPSAVPGRLFIASTHWNNEAILRSHWNDAIIDLAKVFGPDNIFVSIFESGSWDDTKGALRELDADLDRLGVRRNITLSNTTHEDEISASPGEGWIDTPRHKKELRRISYLARLRNWSLRPLEDLARRGITFDKVLFLNDVVFTVDDVVSLLETNDGSYAAACSLDFSKPPIYYDTFALRDANGDEHVMQTWPYFRSKVSRNALYSMSPVPVKSCWNGMVAMPVEPFLSTPPLRFRAISDSLAESHLEGSECCLIHADNPLSQELGVYLNPKVRVGYNPAAYEAVHPTGAWLSLQHVALALWENRIRRWFTTPFFKKLVIHRRLRRWHDAHPDEKEPGDFCLINEMQVLAHNGWAHV</sequence>
<dbReference type="VEuPathDB" id="FungiDB:ASPBRDRAFT_127060"/>
<keyword evidence="1" id="KW-0472">Membrane</keyword>
<dbReference type="EMBL" id="KV878685">
    <property type="protein sequence ID" value="OJJ71054.1"/>
    <property type="molecule type" value="Genomic_DNA"/>
</dbReference>
<dbReference type="InterPro" id="IPR021047">
    <property type="entry name" value="Mannosyltransferase_CMT1"/>
</dbReference>
<dbReference type="RefSeq" id="XP_067478302.1">
    <property type="nucleotide sequence ID" value="XM_067617933.1"/>
</dbReference>
<dbReference type="PANTHER" id="PTHR34144">
    <property type="entry name" value="CHROMOSOME 8, WHOLE GENOME SHOTGUN SEQUENCE"/>
    <property type="match status" value="1"/>
</dbReference>
<reference evidence="3" key="1">
    <citation type="journal article" date="2017" name="Genome Biol.">
        <title>Comparative genomics reveals high biological diversity and specific adaptations in the industrially and medically important fungal genus Aspergillus.</title>
        <authorList>
            <person name="de Vries R.P."/>
            <person name="Riley R."/>
            <person name="Wiebenga A."/>
            <person name="Aguilar-Osorio G."/>
            <person name="Amillis S."/>
            <person name="Uchima C.A."/>
            <person name="Anderluh G."/>
            <person name="Asadollahi M."/>
            <person name="Askin M."/>
            <person name="Barry K."/>
            <person name="Battaglia E."/>
            <person name="Bayram O."/>
            <person name="Benocci T."/>
            <person name="Braus-Stromeyer S.A."/>
            <person name="Caldana C."/>
            <person name="Canovas D."/>
            <person name="Cerqueira G.C."/>
            <person name="Chen F."/>
            <person name="Chen W."/>
            <person name="Choi C."/>
            <person name="Clum A."/>
            <person name="Dos Santos R.A."/>
            <person name="Damasio A.R."/>
            <person name="Diallinas G."/>
            <person name="Emri T."/>
            <person name="Fekete E."/>
            <person name="Flipphi M."/>
            <person name="Freyberg S."/>
            <person name="Gallo A."/>
            <person name="Gournas C."/>
            <person name="Habgood R."/>
            <person name="Hainaut M."/>
            <person name="Harispe M.L."/>
            <person name="Henrissat B."/>
            <person name="Hilden K.S."/>
            <person name="Hope R."/>
            <person name="Hossain A."/>
            <person name="Karabika E."/>
            <person name="Karaffa L."/>
            <person name="Karanyi Z."/>
            <person name="Krasevec N."/>
            <person name="Kuo A."/>
            <person name="Kusch H."/>
            <person name="LaButti K."/>
            <person name="Lagendijk E.L."/>
            <person name="Lapidus A."/>
            <person name="Levasseur A."/>
            <person name="Lindquist E."/>
            <person name="Lipzen A."/>
            <person name="Logrieco A.F."/>
            <person name="MacCabe A."/>
            <person name="Maekelae M.R."/>
            <person name="Malavazi I."/>
            <person name="Melin P."/>
            <person name="Meyer V."/>
            <person name="Mielnichuk N."/>
            <person name="Miskei M."/>
            <person name="Molnar A.P."/>
            <person name="Mule G."/>
            <person name="Ngan C.Y."/>
            <person name="Orejas M."/>
            <person name="Orosz E."/>
            <person name="Ouedraogo J.P."/>
            <person name="Overkamp K.M."/>
            <person name="Park H.-S."/>
            <person name="Perrone G."/>
            <person name="Piumi F."/>
            <person name="Punt P.J."/>
            <person name="Ram A.F."/>
            <person name="Ramon A."/>
            <person name="Rauscher S."/>
            <person name="Record E."/>
            <person name="Riano-Pachon D.M."/>
            <person name="Robert V."/>
            <person name="Roehrig J."/>
            <person name="Ruller R."/>
            <person name="Salamov A."/>
            <person name="Salih N.S."/>
            <person name="Samson R.A."/>
            <person name="Sandor E."/>
            <person name="Sanguinetti M."/>
            <person name="Schuetze T."/>
            <person name="Sepcic K."/>
            <person name="Shelest E."/>
            <person name="Sherlock G."/>
            <person name="Sophianopoulou V."/>
            <person name="Squina F.M."/>
            <person name="Sun H."/>
            <person name="Susca A."/>
            <person name="Todd R.B."/>
            <person name="Tsang A."/>
            <person name="Unkles S.E."/>
            <person name="van de Wiele N."/>
            <person name="van Rossen-Uffink D."/>
            <person name="Oliveira J.V."/>
            <person name="Vesth T.C."/>
            <person name="Visser J."/>
            <person name="Yu J.-H."/>
            <person name="Zhou M."/>
            <person name="Andersen M.R."/>
            <person name="Archer D.B."/>
            <person name="Baker S.E."/>
            <person name="Benoit I."/>
            <person name="Brakhage A.A."/>
            <person name="Braus G.H."/>
            <person name="Fischer R."/>
            <person name="Frisvad J.C."/>
            <person name="Goldman G.H."/>
            <person name="Houbraken J."/>
            <person name="Oakley B."/>
            <person name="Pocsi I."/>
            <person name="Scazzocchio C."/>
            <person name="Seiboth B."/>
            <person name="vanKuyk P.A."/>
            <person name="Wortman J."/>
            <person name="Dyer P.S."/>
            <person name="Grigoriev I.V."/>
        </authorList>
    </citation>
    <scope>NUCLEOTIDE SEQUENCE [LARGE SCALE GENOMIC DNA]</scope>
    <source>
        <strain evidence="3">CBS 101740 / IMI 381727 / IBT 21946</strain>
    </source>
</reference>
<dbReference type="Pfam" id="PF11735">
    <property type="entry name" value="CAP59_mtransfer"/>
    <property type="match status" value="1"/>
</dbReference>
<evidence type="ECO:0008006" key="4">
    <source>
        <dbReference type="Google" id="ProtNLM"/>
    </source>
</evidence>
<keyword evidence="3" id="KW-1185">Reference proteome</keyword>
<protein>
    <recommendedName>
        <fullName evidence="4">Glycosyltransferase family 69 protein</fullName>
    </recommendedName>
</protein>
<accession>A0A1L9UHI7</accession>
<keyword evidence="1" id="KW-0812">Transmembrane</keyword>
<evidence type="ECO:0000256" key="1">
    <source>
        <dbReference type="SAM" id="Phobius"/>
    </source>
</evidence>
<feature type="transmembrane region" description="Helical" evidence="1">
    <location>
        <begin position="25"/>
        <end position="45"/>
    </location>
</feature>
<dbReference type="OrthoDB" id="262547at2759"/>
<name>A0A1L9UHI7_ASPBC</name>
<dbReference type="OMA" id="YIASMHW"/>
<keyword evidence="1" id="KW-1133">Transmembrane helix</keyword>
<evidence type="ECO:0000313" key="2">
    <source>
        <dbReference type="EMBL" id="OJJ71054.1"/>
    </source>
</evidence>
<dbReference type="Proteomes" id="UP000184499">
    <property type="component" value="Unassembled WGS sequence"/>
</dbReference>
<evidence type="ECO:0000313" key="3">
    <source>
        <dbReference type="Proteomes" id="UP000184499"/>
    </source>
</evidence>
<dbReference type="PANTHER" id="PTHR34144:SF7">
    <property type="entry name" value="EXPORT PROTEIN (CAP59), PUTATIVE (AFU_ORTHOLOGUE AFUA_7G05020)-RELATED"/>
    <property type="match status" value="1"/>
</dbReference>
<gene>
    <name evidence="2" type="ORF">ASPBRDRAFT_127060</name>
</gene>
<dbReference type="GeneID" id="93570421"/>
<dbReference type="STRING" id="767769.A0A1L9UHI7"/>
<organism evidence="2 3">
    <name type="scientific">Aspergillus brasiliensis (strain CBS 101740 / IMI 381727 / IBT 21946)</name>
    <dbReference type="NCBI Taxonomy" id="767769"/>
    <lineage>
        <taxon>Eukaryota</taxon>
        <taxon>Fungi</taxon>
        <taxon>Dikarya</taxon>
        <taxon>Ascomycota</taxon>
        <taxon>Pezizomycotina</taxon>
        <taxon>Eurotiomycetes</taxon>
        <taxon>Eurotiomycetidae</taxon>
        <taxon>Eurotiales</taxon>
        <taxon>Aspergillaceae</taxon>
        <taxon>Aspergillus</taxon>
        <taxon>Aspergillus subgen. Circumdati</taxon>
    </lineage>
</organism>
<proteinExistence type="predicted"/>